<name>V9P5B9_SALMI</name>
<organism evidence="1">
    <name type="scientific">Salvia miltiorrhiza</name>
    <name type="common">Chinese sage</name>
    <dbReference type="NCBI Taxonomy" id="226208"/>
    <lineage>
        <taxon>Eukaryota</taxon>
        <taxon>Viridiplantae</taxon>
        <taxon>Streptophyta</taxon>
        <taxon>Embryophyta</taxon>
        <taxon>Tracheophyta</taxon>
        <taxon>Spermatophyta</taxon>
        <taxon>Magnoliopsida</taxon>
        <taxon>eudicotyledons</taxon>
        <taxon>Gunneridae</taxon>
        <taxon>Pentapetalae</taxon>
        <taxon>asterids</taxon>
        <taxon>lamiids</taxon>
        <taxon>Lamiales</taxon>
        <taxon>Lamiaceae</taxon>
        <taxon>Nepetoideae</taxon>
        <taxon>Mentheae</taxon>
        <taxon>Salviinae</taxon>
        <taxon>Salvia</taxon>
        <taxon>Salvia incertae sedis</taxon>
    </lineage>
</organism>
<reference evidence="1" key="1">
    <citation type="submission" date="2013-05" db="EMBL/GenBank/DDBJ databases">
        <title>The Mitochondrial Genome of the medicinal plant Salvia miltiorrhiza.</title>
        <authorList>
            <person name="Qian J."/>
        </authorList>
    </citation>
    <scope>NUCLEOTIDE SEQUENCE</scope>
</reference>
<dbReference type="EMBL" id="KF177345">
    <property type="protein sequence ID" value="AGU16608.1"/>
    <property type="molecule type" value="Genomic_DNA"/>
</dbReference>
<dbReference type="AlphaFoldDB" id="V9P5B9"/>
<dbReference type="RefSeq" id="YP_008992344.1">
    <property type="nucleotide sequence ID" value="NC_023209.1"/>
</dbReference>
<protein>
    <submittedName>
        <fullName evidence="1">Uncharacterized protein</fullName>
    </submittedName>
</protein>
<dbReference type="GeneID" id="18126351"/>
<keyword evidence="1" id="KW-0496">Mitochondrion</keyword>
<geneLocation type="mitochondrion" evidence="1"/>
<accession>V9P5B9</accession>
<sequence length="298" mass="34676">MLFRDGEDTSMYDFISMNDYTYISNDILSGKSNFHYLLVDDKYLYTLSIKREDINYIRPVDEVVLRALSRALYDIFNTYVSFPLIRSEEFHNNFISTVVSWDKVDRLLIFDLSLSKSTMPHPLLMKKLKSFISDDVVLCLIANFLAMPIKSTDGILLSKDGIGIPPVDTLGSMLLSLYMDEVDQCFKTLFSNFKYVRYMDLVIIPMYLWETENQILIFYRALLEFGIISDIYCIPPGGSSLLKLNVDDIYVLNLNRDGSINVYCNRIYDKTYYNKEEESELRISFINNTLKKLNVNSK</sequence>
<dbReference type="KEGG" id="smil:18126351"/>
<evidence type="ECO:0000313" key="1">
    <source>
        <dbReference type="EMBL" id="AGU16608.1"/>
    </source>
</evidence>
<gene>
    <name evidence="1" type="primary">orf298</name>
    <name evidence="1" type="ORF">Salmi_Mp080</name>
</gene>
<proteinExistence type="predicted"/>